<sequence length="115" mass="13528">MRASWIQKKDGVFFPFWWLIAFGATEPNPIYPSWHHFVLLSCFEGCFDEAWENTACDCTLMYMRRIKRGQKIQNEESRRIKRGASAMLASKLMYNYAVSLKIFPVLCLAYLVRSM</sequence>
<dbReference type="RefSeq" id="XP_046049431.1">
    <property type="nucleotide sequence ID" value="XM_046185901.1"/>
</dbReference>
<comment type="caution">
    <text evidence="3">The sequence shown here is derived from an EMBL/GenBank/DDBJ whole genome shotgun (WGS) entry which is preliminary data.</text>
</comment>
<reference evidence="3" key="1">
    <citation type="journal article" date="2021" name="Nat. Commun.">
        <title>Genetic determinants of endophytism in the Arabidopsis root mycobiome.</title>
        <authorList>
            <person name="Mesny F."/>
            <person name="Miyauchi S."/>
            <person name="Thiergart T."/>
            <person name="Pickel B."/>
            <person name="Atanasova L."/>
            <person name="Karlsson M."/>
            <person name="Huettel B."/>
            <person name="Barry K.W."/>
            <person name="Haridas S."/>
            <person name="Chen C."/>
            <person name="Bauer D."/>
            <person name="Andreopoulos W."/>
            <person name="Pangilinan J."/>
            <person name="LaButti K."/>
            <person name="Riley R."/>
            <person name="Lipzen A."/>
            <person name="Clum A."/>
            <person name="Drula E."/>
            <person name="Henrissat B."/>
            <person name="Kohler A."/>
            <person name="Grigoriev I.V."/>
            <person name="Martin F.M."/>
            <person name="Hacquard S."/>
        </authorList>
    </citation>
    <scope>NUCLEOTIDE SEQUENCE</scope>
    <source>
        <strain evidence="3">MPI-CAGE-AT-0023</strain>
    </source>
</reference>
<keyword evidence="1" id="KW-0472">Membrane</keyword>
<keyword evidence="2" id="KW-0732">Signal</keyword>
<evidence type="ECO:0000256" key="2">
    <source>
        <dbReference type="SAM" id="SignalP"/>
    </source>
</evidence>
<feature type="signal peptide" evidence="2">
    <location>
        <begin position="1"/>
        <end position="27"/>
    </location>
</feature>
<feature type="chain" id="PRO_5040344638" evidence="2">
    <location>
        <begin position="28"/>
        <end position="115"/>
    </location>
</feature>
<evidence type="ECO:0000313" key="4">
    <source>
        <dbReference type="Proteomes" id="UP000720189"/>
    </source>
</evidence>
<keyword evidence="1" id="KW-1133">Transmembrane helix</keyword>
<evidence type="ECO:0000313" key="3">
    <source>
        <dbReference type="EMBL" id="KAH7250112.1"/>
    </source>
</evidence>
<dbReference type="Proteomes" id="UP000720189">
    <property type="component" value="Unassembled WGS sequence"/>
</dbReference>
<evidence type="ECO:0000256" key="1">
    <source>
        <dbReference type="SAM" id="Phobius"/>
    </source>
</evidence>
<name>A0A9P9H433_FUSRE</name>
<feature type="transmembrane region" description="Helical" evidence="1">
    <location>
        <begin position="93"/>
        <end position="112"/>
    </location>
</feature>
<dbReference type="OrthoDB" id="10397902at2759"/>
<protein>
    <submittedName>
        <fullName evidence="3">Uncharacterized protein</fullName>
    </submittedName>
</protein>
<dbReference type="AlphaFoldDB" id="A0A9P9H433"/>
<proteinExistence type="predicted"/>
<gene>
    <name evidence="3" type="ORF">BKA55DRAFT_373581</name>
</gene>
<keyword evidence="4" id="KW-1185">Reference proteome</keyword>
<organism evidence="3 4">
    <name type="scientific">Fusarium redolens</name>
    <dbReference type="NCBI Taxonomy" id="48865"/>
    <lineage>
        <taxon>Eukaryota</taxon>
        <taxon>Fungi</taxon>
        <taxon>Dikarya</taxon>
        <taxon>Ascomycota</taxon>
        <taxon>Pezizomycotina</taxon>
        <taxon>Sordariomycetes</taxon>
        <taxon>Hypocreomycetidae</taxon>
        <taxon>Hypocreales</taxon>
        <taxon>Nectriaceae</taxon>
        <taxon>Fusarium</taxon>
        <taxon>Fusarium redolens species complex</taxon>
    </lineage>
</organism>
<keyword evidence="1" id="KW-0812">Transmembrane</keyword>
<accession>A0A9P9H433</accession>
<dbReference type="GeneID" id="70215855"/>
<dbReference type="EMBL" id="JAGMUX010000008">
    <property type="protein sequence ID" value="KAH7250112.1"/>
    <property type="molecule type" value="Genomic_DNA"/>
</dbReference>